<evidence type="ECO:0000313" key="1">
    <source>
        <dbReference type="EMBL" id="KAF9074087.1"/>
    </source>
</evidence>
<protein>
    <submittedName>
        <fullName evidence="1">Uncharacterized protein</fullName>
    </submittedName>
</protein>
<dbReference type="AlphaFoldDB" id="A0A9P5UCF7"/>
<keyword evidence="2" id="KW-1185">Reference proteome</keyword>
<evidence type="ECO:0000313" key="2">
    <source>
        <dbReference type="Proteomes" id="UP000772434"/>
    </source>
</evidence>
<comment type="caution">
    <text evidence="1">The sequence shown here is derived from an EMBL/GenBank/DDBJ whole genome shotgun (WGS) entry which is preliminary data.</text>
</comment>
<proteinExistence type="predicted"/>
<reference evidence="1" key="1">
    <citation type="submission" date="2020-11" db="EMBL/GenBank/DDBJ databases">
        <authorList>
            <consortium name="DOE Joint Genome Institute"/>
            <person name="Ahrendt S."/>
            <person name="Riley R."/>
            <person name="Andreopoulos W."/>
            <person name="Labutti K."/>
            <person name="Pangilinan J."/>
            <person name="Ruiz-Duenas F.J."/>
            <person name="Barrasa J.M."/>
            <person name="Sanchez-Garcia M."/>
            <person name="Camarero S."/>
            <person name="Miyauchi S."/>
            <person name="Serrano A."/>
            <person name="Linde D."/>
            <person name="Babiker R."/>
            <person name="Drula E."/>
            <person name="Ayuso-Fernandez I."/>
            <person name="Pacheco R."/>
            <person name="Padilla G."/>
            <person name="Ferreira P."/>
            <person name="Barriuso J."/>
            <person name="Kellner H."/>
            <person name="Castanera R."/>
            <person name="Alfaro M."/>
            <person name="Ramirez L."/>
            <person name="Pisabarro A.G."/>
            <person name="Kuo A."/>
            <person name="Tritt A."/>
            <person name="Lipzen A."/>
            <person name="He G."/>
            <person name="Yan M."/>
            <person name="Ng V."/>
            <person name="Cullen D."/>
            <person name="Martin F."/>
            <person name="Rosso M.-N."/>
            <person name="Henrissat B."/>
            <person name="Hibbett D."/>
            <person name="Martinez A.T."/>
            <person name="Grigoriev I.V."/>
        </authorList>
    </citation>
    <scope>NUCLEOTIDE SEQUENCE</scope>
    <source>
        <strain evidence="1">AH 40177</strain>
    </source>
</reference>
<sequence>MSDNVPTIIQPTRHTNSTLSKLVMCGPAWLGAFEASEPGPTESQPSLTLVRAQEGLKPQGQGEIFPSLQPGLEPWPSALQMIWKLRDYCWRSVLSEIMLPIVDEANFALAITNRGLLHSSIKDTIRFVEIAFLISAYAEKDTGLGAVIEAVEVKVIVEAIVRIMGELVKPYRACSRDDCAPVAGCFGLSSCSLAALRLQQMFEETTSPLISNNFSSSHYLV</sequence>
<dbReference type="Proteomes" id="UP000772434">
    <property type="component" value="Unassembled WGS sequence"/>
</dbReference>
<accession>A0A9P5UCF7</accession>
<gene>
    <name evidence="1" type="ORF">BDP27DRAFT_1359943</name>
</gene>
<dbReference type="EMBL" id="JADNRY010000015">
    <property type="protein sequence ID" value="KAF9074087.1"/>
    <property type="molecule type" value="Genomic_DNA"/>
</dbReference>
<name>A0A9P5UCF7_9AGAR</name>
<organism evidence="1 2">
    <name type="scientific">Rhodocollybia butyracea</name>
    <dbReference type="NCBI Taxonomy" id="206335"/>
    <lineage>
        <taxon>Eukaryota</taxon>
        <taxon>Fungi</taxon>
        <taxon>Dikarya</taxon>
        <taxon>Basidiomycota</taxon>
        <taxon>Agaricomycotina</taxon>
        <taxon>Agaricomycetes</taxon>
        <taxon>Agaricomycetidae</taxon>
        <taxon>Agaricales</taxon>
        <taxon>Marasmiineae</taxon>
        <taxon>Omphalotaceae</taxon>
        <taxon>Rhodocollybia</taxon>
    </lineage>
</organism>